<gene>
    <name evidence="2" type="ORF">KFL_003020060</name>
</gene>
<name>A0A0U9HKD9_KLENI</name>
<sequence>MSTERGALKRKAQLNSKSSATPRARPTALFGACNPLSAAGGHHQKVQPGAVESAGQGHAAFRLEPARRLRHLGQERLRGNGPPGSQDLQADVLTSMDSVLRTTMTQLRRHSLHWSGTCHAPRSVLGTRACCPRTCPTWSNLLPLLASLNLSITALVQVNVDSEFNEGLPRIV</sequence>
<proteinExistence type="predicted"/>
<accession>A0A0U9HKD9</accession>
<dbReference type="Proteomes" id="UP000054558">
    <property type="component" value="Unassembled WGS sequence"/>
</dbReference>
<protein>
    <submittedName>
        <fullName evidence="2">Uncharacterized protein</fullName>
    </submittedName>
</protein>
<organism evidence="2 3">
    <name type="scientific">Klebsormidium nitens</name>
    <name type="common">Green alga</name>
    <name type="synonym">Ulothrix nitens</name>
    <dbReference type="NCBI Taxonomy" id="105231"/>
    <lineage>
        <taxon>Eukaryota</taxon>
        <taxon>Viridiplantae</taxon>
        <taxon>Streptophyta</taxon>
        <taxon>Klebsormidiophyceae</taxon>
        <taxon>Klebsormidiales</taxon>
        <taxon>Klebsormidiaceae</taxon>
        <taxon>Klebsormidium</taxon>
    </lineage>
</organism>
<evidence type="ECO:0000256" key="1">
    <source>
        <dbReference type="SAM" id="MobiDB-lite"/>
    </source>
</evidence>
<evidence type="ECO:0000313" key="2">
    <source>
        <dbReference type="EMBL" id="GAQ86646.1"/>
    </source>
</evidence>
<evidence type="ECO:0000313" key="3">
    <source>
        <dbReference type="Proteomes" id="UP000054558"/>
    </source>
</evidence>
<dbReference type="EMBL" id="DF237251">
    <property type="protein sequence ID" value="GAQ86646.1"/>
    <property type="molecule type" value="Genomic_DNA"/>
</dbReference>
<feature type="region of interest" description="Disordered" evidence="1">
    <location>
        <begin position="1"/>
        <end position="27"/>
    </location>
</feature>
<dbReference type="AlphaFoldDB" id="A0A0U9HKD9"/>
<keyword evidence="3" id="KW-1185">Reference proteome</keyword>
<reference evidence="2 3" key="1">
    <citation type="journal article" date="2014" name="Nat. Commun.">
        <title>Klebsormidium flaccidum genome reveals primary factors for plant terrestrial adaptation.</title>
        <authorList>
            <person name="Hori K."/>
            <person name="Maruyama F."/>
            <person name="Fujisawa T."/>
            <person name="Togashi T."/>
            <person name="Yamamoto N."/>
            <person name="Seo M."/>
            <person name="Sato S."/>
            <person name="Yamada T."/>
            <person name="Mori H."/>
            <person name="Tajima N."/>
            <person name="Moriyama T."/>
            <person name="Ikeuchi M."/>
            <person name="Watanabe M."/>
            <person name="Wada H."/>
            <person name="Kobayashi K."/>
            <person name="Saito M."/>
            <person name="Masuda T."/>
            <person name="Sasaki-Sekimoto Y."/>
            <person name="Mashiguchi K."/>
            <person name="Awai K."/>
            <person name="Shimojima M."/>
            <person name="Masuda S."/>
            <person name="Iwai M."/>
            <person name="Nobusawa T."/>
            <person name="Narise T."/>
            <person name="Kondo S."/>
            <person name="Saito H."/>
            <person name="Sato R."/>
            <person name="Murakawa M."/>
            <person name="Ihara Y."/>
            <person name="Oshima-Yamada Y."/>
            <person name="Ohtaka K."/>
            <person name="Satoh M."/>
            <person name="Sonobe K."/>
            <person name="Ishii M."/>
            <person name="Ohtani R."/>
            <person name="Kanamori-Sato M."/>
            <person name="Honoki R."/>
            <person name="Miyazaki D."/>
            <person name="Mochizuki H."/>
            <person name="Umetsu J."/>
            <person name="Higashi K."/>
            <person name="Shibata D."/>
            <person name="Kamiya Y."/>
            <person name="Sato N."/>
            <person name="Nakamura Y."/>
            <person name="Tabata S."/>
            <person name="Ida S."/>
            <person name="Kurokawa K."/>
            <person name="Ohta H."/>
        </authorList>
    </citation>
    <scope>NUCLEOTIDE SEQUENCE [LARGE SCALE GENOMIC DNA]</scope>
    <source>
        <strain evidence="2 3">NIES-2285</strain>
    </source>
</reference>